<keyword evidence="4" id="KW-1185">Reference proteome</keyword>
<dbReference type="Pfam" id="PF01609">
    <property type="entry name" value="DDE_Tnp_1"/>
    <property type="match status" value="1"/>
</dbReference>
<name>A0A1N6FRY6_9PROT</name>
<feature type="domain" description="Transposase InsH N-terminal" evidence="2">
    <location>
        <begin position="9"/>
        <end position="104"/>
    </location>
</feature>
<reference evidence="3 4" key="1">
    <citation type="submission" date="2016-12" db="EMBL/GenBank/DDBJ databases">
        <authorList>
            <person name="Song W.-J."/>
            <person name="Kurnit D.M."/>
        </authorList>
    </citation>
    <scope>NUCLEOTIDE SEQUENCE [LARGE SCALE GENOMIC DNA]</scope>
    <source>
        <strain evidence="3 4">ATCC 49181</strain>
    </source>
</reference>
<proteinExistence type="predicted"/>
<dbReference type="InterPro" id="IPR008490">
    <property type="entry name" value="Transposase_InsH_N"/>
</dbReference>
<feature type="domain" description="Transposase IS4-like" evidence="1">
    <location>
        <begin position="174"/>
        <end position="307"/>
    </location>
</feature>
<dbReference type="RefSeq" id="WP_074202467.1">
    <property type="nucleotide sequence ID" value="NZ_FSRO01000001.1"/>
</dbReference>
<evidence type="ECO:0000259" key="2">
    <source>
        <dbReference type="Pfam" id="PF05598"/>
    </source>
</evidence>
<dbReference type="GO" id="GO:0006313">
    <property type="term" value="P:DNA transposition"/>
    <property type="evidence" value="ECO:0007669"/>
    <property type="project" value="InterPro"/>
</dbReference>
<protein>
    <submittedName>
        <fullName evidence="3">Transposase and inactivated derivatives, IS5 family</fullName>
    </submittedName>
</protein>
<dbReference type="GO" id="GO:0003677">
    <property type="term" value="F:DNA binding"/>
    <property type="evidence" value="ECO:0007669"/>
    <property type="project" value="InterPro"/>
</dbReference>
<organism evidence="3 4">
    <name type="scientific">Nitrosomonas cryotolerans ATCC 49181</name>
    <dbReference type="NCBI Taxonomy" id="1131553"/>
    <lineage>
        <taxon>Bacteria</taxon>
        <taxon>Pseudomonadati</taxon>
        <taxon>Pseudomonadota</taxon>
        <taxon>Betaproteobacteria</taxon>
        <taxon>Nitrosomonadales</taxon>
        <taxon>Nitrosomonadaceae</taxon>
        <taxon>Nitrosomonas</taxon>
    </lineage>
</organism>
<dbReference type="PANTHER" id="PTHR35604:SF2">
    <property type="entry name" value="TRANSPOSASE INSH FOR INSERTION SEQUENCE ELEMENT IS5A-RELATED"/>
    <property type="match status" value="1"/>
</dbReference>
<dbReference type="AlphaFoldDB" id="A0A1N6FRY6"/>
<evidence type="ECO:0000313" key="3">
    <source>
        <dbReference type="EMBL" id="SIN98096.1"/>
    </source>
</evidence>
<evidence type="ECO:0000259" key="1">
    <source>
        <dbReference type="Pfam" id="PF01609"/>
    </source>
</evidence>
<dbReference type="GO" id="GO:0004803">
    <property type="term" value="F:transposase activity"/>
    <property type="evidence" value="ECO:0007669"/>
    <property type="project" value="InterPro"/>
</dbReference>
<dbReference type="PANTHER" id="PTHR35604">
    <property type="entry name" value="TRANSPOSASE INSH FOR INSERTION SEQUENCE ELEMENT IS5A-RELATED"/>
    <property type="match status" value="1"/>
</dbReference>
<dbReference type="Pfam" id="PF05598">
    <property type="entry name" value="DUF772"/>
    <property type="match status" value="1"/>
</dbReference>
<accession>A0A1N6FRY6</accession>
<evidence type="ECO:0000313" key="4">
    <source>
        <dbReference type="Proteomes" id="UP000185062"/>
    </source>
</evidence>
<dbReference type="InterPro" id="IPR002559">
    <property type="entry name" value="Transposase_11"/>
</dbReference>
<dbReference type="Proteomes" id="UP000185062">
    <property type="component" value="Unassembled WGS sequence"/>
</dbReference>
<sequence length="321" mass="36747">MSRQVEMISLEELVPPDHPYRYFKQILNETFITRCLSGVPSDLGREGYGIVRLFYGLLLQFMEDLSDRECERFLKENLSGKWLCGFGLSEITPDHNAFYRTRKRIGTERLSQLFAQMREELARHGLISEVFTFVDATHLIAKANLWKERDRAIKAKLDKLNNEVLPKLACDKQAKIGCKGKNKYWYGYKQHSSVDMQSGLINKIAVTPGNVTDAKGLKHVCPSSGAIYADKGYCTKPAQHAAAKRGVHLAAIMMNHMLAKNHDKDRWLSHLRMPYERVFSKRNRNVRYRGIAKNQFAAFMSAISFNLKRILVLNPSGLVFS</sequence>
<dbReference type="EMBL" id="FSRO01000001">
    <property type="protein sequence ID" value="SIN98096.1"/>
    <property type="molecule type" value="Genomic_DNA"/>
</dbReference>
<gene>
    <name evidence="3" type="ORF">SAMN02743940_0379</name>
</gene>